<proteinExistence type="predicted"/>
<reference evidence="2" key="1">
    <citation type="submission" date="2021-01" db="EMBL/GenBank/DDBJ databases">
        <authorList>
            <consortium name="Genoscope - CEA"/>
            <person name="William W."/>
        </authorList>
    </citation>
    <scope>NUCLEOTIDE SEQUENCE</scope>
</reference>
<evidence type="ECO:0000256" key="1">
    <source>
        <dbReference type="SAM" id="Phobius"/>
    </source>
</evidence>
<keyword evidence="1" id="KW-1133">Transmembrane helix</keyword>
<evidence type="ECO:0000313" key="3">
    <source>
        <dbReference type="Proteomes" id="UP000692954"/>
    </source>
</evidence>
<keyword evidence="1" id="KW-0812">Transmembrane</keyword>
<keyword evidence="3" id="KW-1185">Reference proteome</keyword>
<evidence type="ECO:0008006" key="4">
    <source>
        <dbReference type="Google" id="ProtNLM"/>
    </source>
</evidence>
<feature type="transmembrane region" description="Helical" evidence="1">
    <location>
        <begin position="71"/>
        <end position="91"/>
    </location>
</feature>
<sequence length="99" mass="12133">MHIFVIFFHKNVQNMEILEKGKLILMIEEMKQQIKNEVFSHFNNFQNLIKDDQLVLVQKCFNQLKILKFKLFMDVFILFINMRSFKMFIIVNLKLQLNY</sequence>
<dbReference type="EMBL" id="CAJJDN010000062">
    <property type="protein sequence ID" value="CAD8094523.1"/>
    <property type="molecule type" value="Genomic_DNA"/>
</dbReference>
<keyword evidence="1" id="KW-0472">Membrane</keyword>
<name>A0A8S1NXY1_9CILI</name>
<evidence type="ECO:0000313" key="2">
    <source>
        <dbReference type="EMBL" id="CAD8094523.1"/>
    </source>
</evidence>
<dbReference type="AlphaFoldDB" id="A0A8S1NXY1"/>
<protein>
    <recommendedName>
        <fullName evidence="4">Transmembrane protein</fullName>
    </recommendedName>
</protein>
<dbReference type="Proteomes" id="UP000692954">
    <property type="component" value="Unassembled WGS sequence"/>
</dbReference>
<gene>
    <name evidence="2" type="ORF">PSON_ATCC_30995.1.T0620245</name>
</gene>
<accession>A0A8S1NXY1</accession>
<comment type="caution">
    <text evidence="2">The sequence shown here is derived from an EMBL/GenBank/DDBJ whole genome shotgun (WGS) entry which is preliminary data.</text>
</comment>
<organism evidence="2 3">
    <name type="scientific">Paramecium sonneborni</name>
    <dbReference type="NCBI Taxonomy" id="65129"/>
    <lineage>
        <taxon>Eukaryota</taxon>
        <taxon>Sar</taxon>
        <taxon>Alveolata</taxon>
        <taxon>Ciliophora</taxon>
        <taxon>Intramacronucleata</taxon>
        <taxon>Oligohymenophorea</taxon>
        <taxon>Peniculida</taxon>
        <taxon>Parameciidae</taxon>
        <taxon>Paramecium</taxon>
    </lineage>
</organism>